<dbReference type="NCBIfam" id="TIGR00177">
    <property type="entry name" value="molyb_syn"/>
    <property type="match status" value="1"/>
</dbReference>
<dbReference type="AlphaFoldDB" id="A0A091AZF1"/>
<dbReference type="SUPFAM" id="SSF63882">
    <property type="entry name" value="MoeA N-terminal region -like"/>
    <property type="match status" value="1"/>
</dbReference>
<dbReference type="Gene3D" id="3.40.980.10">
    <property type="entry name" value="MoaB/Mog-like domain"/>
    <property type="match status" value="1"/>
</dbReference>
<evidence type="ECO:0000313" key="9">
    <source>
        <dbReference type="Proteomes" id="UP000029391"/>
    </source>
</evidence>
<dbReference type="Pfam" id="PF03453">
    <property type="entry name" value="MoeA_N"/>
    <property type="match status" value="1"/>
</dbReference>
<evidence type="ECO:0000256" key="5">
    <source>
        <dbReference type="ARBA" id="ARBA00047317"/>
    </source>
</evidence>
<comment type="function">
    <text evidence="1 6">Catalyzes the insertion of molybdate into adenylated molybdopterin with the concomitant release of AMP.</text>
</comment>
<comment type="pathway">
    <text evidence="2 6">Cofactor biosynthesis; molybdopterin biosynthesis.</text>
</comment>
<evidence type="ECO:0000313" key="8">
    <source>
        <dbReference type="EMBL" id="KFN45708.1"/>
    </source>
</evidence>
<feature type="domain" description="MoaB/Mog" evidence="7">
    <location>
        <begin position="192"/>
        <end position="329"/>
    </location>
</feature>
<keyword evidence="6" id="KW-0808">Transferase</keyword>
<protein>
    <recommendedName>
        <fullName evidence="6">Molybdopterin molybdenumtransferase</fullName>
        <ecNumber evidence="6">2.10.1.1</ecNumber>
    </recommendedName>
</protein>
<keyword evidence="6" id="KW-0500">Molybdenum</keyword>
<dbReference type="GO" id="GO:0005829">
    <property type="term" value="C:cytosol"/>
    <property type="evidence" value="ECO:0007669"/>
    <property type="project" value="TreeGrafter"/>
</dbReference>
<dbReference type="STRING" id="1121013.GCA_000426365_00586"/>
<dbReference type="SUPFAM" id="SSF63867">
    <property type="entry name" value="MoeA C-terminal domain-like"/>
    <property type="match status" value="1"/>
</dbReference>
<dbReference type="InterPro" id="IPR005111">
    <property type="entry name" value="MoeA_C_domain_IV"/>
</dbReference>
<dbReference type="Gene3D" id="2.40.340.10">
    <property type="entry name" value="MoeA, C-terminal, domain IV"/>
    <property type="match status" value="1"/>
</dbReference>
<evidence type="ECO:0000256" key="3">
    <source>
        <dbReference type="ARBA" id="ARBA00010763"/>
    </source>
</evidence>
<evidence type="ECO:0000256" key="6">
    <source>
        <dbReference type="RuleBase" id="RU365090"/>
    </source>
</evidence>
<evidence type="ECO:0000256" key="4">
    <source>
        <dbReference type="ARBA" id="ARBA00023150"/>
    </source>
</evidence>
<dbReference type="InterPro" id="IPR036135">
    <property type="entry name" value="MoeA_linker/N_sf"/>
</dbReference>
<dbReference type="InterPro" id="IPR036425">
    <property type="entry name" value="MoaB/Mog-like_dom_sf"/>
</dbReference>
<dbReference type="Proteomes" id="UP000029391">
    <property type="component" value="Unassembled WGS sequence"/>
</dbReference>
<dbReference type="InterPro" id="IPR005110">
    <property type="entry name" value="MoeA_linker/N"/>
</dbReference>
<accession>A0A091AZF1</accession>
<dbReference type="InterPro" id="IPR038987">
    <property type="entry name" value="MoeA-like"/>
</dbReference>
<organism evidence="8 9">
    <name type="scientific">Arenimonas composti TR7-09 = DSM 18010</name>
    <dbReference type="NCBI Taxonomy" id="1121013"/>
    <lineage>
        <taxon>Bacteria</taxon>
        <taxon>Pseudomonadati</taxon>
        <taxon>Pseudomonadota</taxon>
        <taxon>Gammaproteobacteria</taxon>
        <taxon>Lysobacterales</taxon>
        <taxon>Lysobacteraceae</taxon>
        <taxon>Arenimonas</taxon>
    </lineage>
</organism>
<comment type="cofactor">
    <cofactor evidence="6">
        <name>Mg(2+)</name>
        <dbReference type="ChEBI" id="CHEBI:18420"/>
    </cofactor>
</comment>
<name>A0A091AZF1_9GAMM</name>
<dbReference type="Gene3D" id="3.90.105.10">
    <property type="entry name" value="Molybdopterin biosynthesis moea protein, domain 2"/>
    <property type="match status" value="1"/>
</dbReference>
<evidence type="ECO:0000259" key="7">
    <source>
        <dbReference type="SMART" id="SM00852"/>
    </source>
</evidence>
<dbReference type="RefSeq" id="WP_026816079.1">
    <property type="nucleotide sequence ID" value="NZ_AUFF01000001.1"/>
</dbReference>
<comment type="similarity">
    <text evidence="3 6">Belongs to the MoeA family.</text>
</comment>
<dbReference type="GO" id="GO:0061599">
    <property type="term" value="F:molybdopterin molybdotransferase activity"/>
    <property type="evidence" value="ECO:0007669"/>
    <property type="project" value="UniProtKB-UniRule"/>
</dbReference>
<dbReference type="PANTHER" id="PTHR10192:SF5">
    <property type="entry name" value="GEPHYRIN"/>
    <property type="match status" value="1"/>
</dbReference>
<dbReference type="PANTHER" id="PTHR10192">
    <property type="entry name" value="MOLYBDOPTERIN BIOSYNTHESIS PROTEIN"/>
    <property type="match status" value="1"/>
</dbReference>
<proteinExistence type="inferred from homology"/>
<dbReference type="GO" id="GO:0006777">
    <property type="term" value="P:Mo-molybdopterin cofactor biosynthetic process"/>
    <property type="evidence" value="ECO:0007669"/>
    <property type="project" value="UniProtKB-UniRule"/>
</dbReference>
<sequence length="416" mass="43735">MNDAKTGSDFPNRIGYDEALAMIAAVAARRRLPVETVPLARAAGRVLAEDVVAGVALPPFDNAAMDGFALRAADAERARTQGLRLVGDQFAGADLALQVAAGECARITTGAPMPAGADAVLIRENARVDGERVFATEAGGLRPGRHLRRAGEDVQAGDRVLVAGTRLGPAQLGLAAAVGRHDLPLYRRPTVAVFTTGDELCPPGQPLAPGRIYDSNRALLQTLLQAEGLEPVAWPVLPDRPGPMLAALRDAAFSFDVVITCGGVSAGDRDHLPALLREHGEIHFWRVRMKPGMPLLFAGLGEALLLGLPGNPVSVLATFLGPGRALLDGLQGLATPRRRLFARLATPFAKAHARLEFLRGRLESGADAVVQVRPDPADGSHRLRGAADADCLLVLGEGARDYAAGDVVEVVPLRGF</sequence>
<dbReference type="InterPro" id="IPR036688">
    <property type="entry name" value="MoeA_C_domain_IV_sf"/>
</dbReference>
<dbReference type="CDD" id="cd00887">
    <property type="entry name" value="MoeA"/>
    <property type="match status" value="1"/>
</dbReference>
<dbReference type="SMART" id="SM00852">
    <property type="entry name" value="MoCF_biosynth"/>
    <property type="match status" value="1"/>
</dbReference>
<dbReference type="Pfam" id="PF03454">
    <property type="entry name" value="MoeA_C"/>
    <property type="match status" value="1"/>
</dbReference>
<keyword evidence="4 6" id="KW-0501">Molybdenum cofactor biosynthesis</keyword>
<dbReference type="SUPFAM" id="SSF53218">
    <property type="entry name" value="Molybdenum cofactor biosynthesis proteins"/>
    <property type="match status" value="1"/>
</dbReference>
<evidence type="ECO:0000256" key="2">
    <source>
        <dbReference type="ARBA" id="ARBA00005046"/>
    </source>
</evidence>
<dbReference type="GO" id="GO:0046872">
    <property type="term" value="F:metal ion binding"/>
    <property type="evidence" value="ECO:0007669"/>
    <property type="project" value="UniProtKB-UniRule"/>
</dbReference>
<dbReference type="Gene3D" id="2.170.190.11">
    <property type="entry name" value="Molybdopterin biosynthesis moea protein, domain 3"/>
    <property type="match status" value="1"/>
</dbReference>
<gene>
    <name evidence="8" type="ORF">P873_02155</name>
</gene>
<keyword evidence="9" id="KW-1185">Reference proteome</keyword>
<reference evidence="8 9" key="1">
    <citation type="submission" date="2013-09" db="EMBL/GenBank/DDBJ databases">
        <title>Genome sequencing of Arenimonas composti.</title>
        <authorList>
            <person name="Chen F."/>
            <person name="Wang G."/>
        </authorList>
    </citation>
    <scope>NUCLEOTIDE SEQUENCE [LARGE SCALE GENOMIC DNA]</scope>
    <source>
        <strain evidence="8 9">TR7-09</strain>
    </source>
</reference>
<keyword evidence="6" id="KW-0460">Magnesium</keyword>
<dbReference type="UniPathway" id="UPA00344"/>
<keyword evidence="6" id="KW-0479">Metal-binding</keyword>
<comment type="catalytic activity">
    <reaction evidence="5">
        <text>adenylyl-molybdopterin + molybdate = Mo-molybdopterin + AMP + H(+)</text>
        <dbReference type="Rhea" id="RHEA:35047"/>
        <dbReference type="ChEBI" id="CHEBI:15378"/>
        <dbReference type="ChEBI" id="CHEBI:36264"/>
        <dbReference type="ChEBI" id="CHEBI:62727"/>
        <dbReference type="ChEBI" id="CHEBI:71302"/>
        <dbReference type="ChEBI" id="CHEBI:456215"/>
        <dbReference type="EC" id="2.10.1.1"/>
    </reaction>
</comment>
<dbReference type="eggNOG" id="COG0303">
    <property type="taxonomic scope" value="Bacteria"/>
</dbReference>
<dbReference type="EC" id="2.10.1.1" evidence="6"/>
<dbReference type="InterPro" id="IPR001453">
    <property type="entry name" value="MoaB/Mog_dom"/>
</dbReference>
<comment type="caution">
    <text evidence="8">The sequence shown here is derived from an EMBL/GenBank/DDBJ whole genome shotgun (WGS) entry which is preliminary data.</text>
</comment>
<evidence type="ECO:0000256" key="1">
    <source>
        <dbReference type="ARBA" id="ARBA00002901"/>
    </source>
</evidence>
<dbReference type="NCBIfam" id="NF045515">
    <property type="entry name" value="Glp_gephyrin"/>
    <property type="match status" value="1"/>
</dbReference>
<dbReference type="Pfam" id="PF00994">
    <property type="entry name" value="MoCF_biosynth"/>
    <property type="match status" value="1"/>
</dbReference>
<dbReference type="EMBL" id="AWXU01000087">
    <property type="protein sequence ID" value="KFN45708.1"/>
    <property type="molecule type" value="Genomic_DNA"/>
</dbReference>